<organism evidence="1 2">
    <name type="scientific">Tegillarca granosa</name>
    <name type="common">Malaysian cockle</name>
    <name type="synonym">Anadara granosa</name>
    <dbReference type="NCBI Taxonomy" id="220873"/>
    <lineage>
        <taxon>Eukaryota</taxon>
        <taxon>Metazoa</taxon>
        <taxon>Spiralia</taxon>
        <taxon>Lophotrochozoa</taxon>
        <taxon>Mollusca</taxon>
        <taxon>Bivalvia</taxon>
        <taxon>Autobranchia</taxon>
        <taxon>Pteriomorphia</taxon>
        <taxon>Arcoida</taxon>
        <taxon>Arcoidea</taxon>
        <taxon>Arcidae</taxon>
        <taxon>Tegillarca</taxon>
    </lineage>
</organism>
<proteinExistence type="predicted"/>
<evidence type="ECO:0000313" key="2">
    <source>
        <dbReference type="Proteomes" id="UP001217089"/>
    </source>
</evidence>
<evidence type="ECO:0000313" key="1">
    <source>
        <dbReference type="EMBL" id="KAJ8318701.1"/>
    </source>
</evidence>
<gene>
    <name evidence="1" type="ORF">KUTeg_003792</name>
</gene>
<name>A0ABQ9FRC1_TEGGR</name>
<dbReference type="EMBL" id="JARBDR010000214">
    <property type="protein sequence ID" value="KAJ8318701.1"/>
    <property type="molecule type" value="Genomic_DNA"/>
</dbReference>
<keyword evidence="2" id="KW-1185">Reference proteome</keyword>
<protein>
    <submittedName>
        <fullName evidence="1">Uncharacterized protein</fullName>
    </submittedName>
</protein>
<accession>A0ABQ9FRC1</accession>
<sequence length="99" mass="11844">MRLEMEFEDLLDRIKSSDDLCRKACEQIIALNRKLQSVSIRYQKATKDGRRSFRYSLRLRLATIEGVRNMYYEFAKTNRLNFVDRSKSYNLVTPKNDKL</sequence>
<reference evidence="1 2" key="1">
    <citation type="submission" date="2022-12" db="EMBL/GenBank/DDBJ databases">
        <title>Chromosome-level genome of Tegillarca granosa.</title>
        <authorList>
            <person name="Kim J."/>
        </authorList>
    </citation>
    <scope>NUCLEOTIDE SEQUENCE [LARGE SCALE GENOMIC DNA]</scope>
    <source>
        <strain evidence="1">Teg-2019</strain>
        <tissue evidence="1">Adductor muscle</tissue>
    </source>
</reference>
<comment type="caution">
    <text evidence="1">The sequence shown here is derived from an EMBL/GenBank/DDBJ whole genome shotgun (WGS) entry which is preliminary data.</text>
</comment>
<dbReference type="Proteomes" id="UP001217089">
    <property type="component" value="Unassembled WGS sequence"/>
</dbReference>